<keyword evidence="3" id="KW-1185">Reference proteome</keyword>
<reference evidence="2" key="1">
    <citation type="submission" date="2018-05" db="EMBL/GenBank/DDBJ databases">
        <title>Draft genome of Mucuna pruriens seed.</title>
        <authorList>
            <person name="Nnadi N.E."/>
            <person name="Vos R."/>
            <person name="Hasami M.H."/>
            <person name="Devisetty U.K."/>
            <person name="Aguiy J.C."/>
        </authorList>
    </citation>
    <scope>NUCLEOTIDE SEQUENCE [LARGE SCALE GENOMIC DNA]</scope>
    <source>
        <strain evidence="2">JCA_2017</strain>
    </source>
</reference>
<dbReference type="Proteomes" id="UP000257109">
    <property type="component" value="Unassembled WGS sequence"/>
</dbReference>
<gene>
    <name evidence="2" type="ORF">CR513_36121</name>
</gene>
<feature type="non-terminal residue" evidence="2">
    <location>
        <position position="1"/>
    </location>
</feature>
<organism evidence="2 3">
    <name type="scientific">Mucuna pruriens</name>
    <name type="common">Velvet bean</name>
    <name type="synonym">Dolichos pruriens</name>
    <dbReference type="NCBI Taxonomy" id="157652"/>
    <lineage>
        <taxon>Eukaryota</taxon>
        <taxon>Viridiplantae</taxon>
        <taxon>Streptophyta</taxon>
        <taxon>Embryophyta</taxon>
        <taxon>Tracheophyta</taxon>
        <taxon>Spermatophyta</taxon>
        <taxon>Magnoliopsida</taxon>
        <taxon>eudicotyledons</taxon>
        <taxon>Gunneridae</taxon>
        <taxon>Pentapetalae</taxon>
        <taxon>rosids</taxon>
        <taxon>fabids</taxon>
        <taxon>Fabales</taxon>
        <taxon>Fabaceae</taxon>
        <taxon>Papilionoideae</taxon>
        <taxon>50 kb inversion clade</taxon>
        <taxon>NPAAA clade</taxon>
        <taxon>indigoferoid/millettioid clade</taxon>
        <taxon>Phaseoleae</taxon>
        <taxon>Mucuna</taxon>
    </lineage>
</organism>
<protein>
    <recommendedName>
        <fullName evidence="1">DUF7745 domain-containing protein</fullName>
    </recommendedName>
</protein>
<dbReference type="InterPro" id="IPR056647">
    <property type="entry name" value="DUF7745"/>
</dbReference>
<name>A0A371FXH7_MUCPR</name>
<accession>A0A371FXH7</accession>
<evidence type="ECO:0000313" key="2">
    <source>
        <dbReference type="EMBL" id="RDX83016.1"/>
    </source>
</evidence>
<comment type="caution">
    <text evidence="2">The sequence shown here is derived from an EMBL/GenBank/DDBJ whole genome shotgun (WGS) entry which is preliminary data.</text>
</comment>
<evidence type="ECO:0000313" key="3">
    <source>
        <dbReference type="Proteomes" id="UP000257109"/>
    </source>
</evidence>
<evidence type="ECO:0000259" key="1">
    <source>
        <dbReference type="Pfam" id="PF24924"/>
    </source>
</evidence>
<feature type="domain" description="DUF7745" evidence="1">
    <location>
        <begin position="1"/>
        <end position="73"/>
    </location>
</feature>
<dbReference type="AlphaFoldDB" id="A0A371FXH7"/>
<dbReference type="Pfam" id="PF24924">
    <property type="entry name" value="DUF7745"/>
    <property type="match status" value="1"/>
</dbReference>
<dbReference type="EMBL" id="QJKJ01007487">
    <property type="protein sequence ID" value="RDX83016.1"/>
    <property type="molecule type" value="Genomic_DNA"/>
</dbReference>
<sequence length="134" mass="15546">MGIQGCTNYYPELVLKQNGYPTILPPVEETTTPFMIYDIGMQNMEWFRKIRQAWKNVIRMGCVFGPRSCDTRQISTSKALDTFKVEELKEILWSMEAKQKVLKRNLKAALVARTIAEEEANQEQRLNEEISKKA</sequence>
<proteinExistence type="predicted"/>